<dbReference type="AlphaFoldDB" id="A0A183UB64"/>
<dbReference type="EC" id="3.2.1.114" evidence="8"/>
<evidence type="ECO:0000256" key="1">
    <source>
        <dbReference type="ARBA" id="ARBA00001947"/>
    </source>
</evidence>
<dbReference type="GO" id="GO:0030246">
    <property type="term" value="F:carbohydrate binding"/>
    <property type="evidence" value="ECO:0007669"/>
    <property type="project" value="InterPro"/>
</dbReference>
<evidence type="ECO:0000256" key="6">
    <source>
        <dbReference type="ARBA" id="ARBA00023295"/>
    </source>
</evidence>
<evidence type="ECO:0000256" key="3">
    <source>
        <dbReference type="ARBA" id="ARBA00022723"/>
    </source>
</evidence>
<evidence type="ECO:0000256" key="5">
    <source>
        <dbReference type="ARBA" id="ARBA00022833"/>
    </source>
</evidence>
<dbReference type="FunFam" id="3.20.110.10:FF:000010">
    <property type="entry name" value="Alpha-mannosidase"/>
    <property type="match status" value="1"/>
</dbReference>
<dbReference type="GO" id="GO:0006491">
    <property type="term" value="P:N-glycan processing"/>
    <property type="evidence" value="ECO:0007669"/>
    <property type="project" value="TreeGrafter"/>
</dbReference>
<dbReference type="Proteomes" id="UP000050794">
    <property type="component" value="Unassembled WGS sequence"/>
</dbReference>
<keyword evidence="3" id="KW-0479">Metal-binding</keyword>
<keyword evidence="13" id="KW-1185">Reference proteome</keyword>
<dbReference type="GO" id="GO:0006013">
    <property type="term" value="P:mannose metabolic process"/>
    <property type="evidence" value="ECO:0007669"/>
    <property type="project" value="InterPro"/>
</dbReference>
<dbReference type="Gene3D" id="2.60.40.1180">
    <property type="entry name" value="Golgi alpha-mannosidase II"/>
    <property type="match status" value="1"/>
</dbReference>
<evidence type="ECO:0000256" key="2">
    <source>
        <dbReference type="ARBA" id="ARBA00009792"/>
    </source>
</evidence>
<dbReference type="GO" id="GO:0004572">
    <property type="term" value="F:mannosyl-oligosaccharide 1,3-1,6-alpha-mannosidase activity"/>
    <property type="evidence" value="ECO:0007669"/>
    <property type="project" value="UniProtKB-EC"/>
</dbReference>
<evidence type="ECO:0000259" key="11">
    <source>
        <dbReference type="SMART" id="SM00872"/>
    </source>
</evidence>
<protein>
    <recommendedName>
        <fullName evidence="8">mannosyl-oligosaccharide 1,3-1,6-alpha-mannosidase</fullName>
        <ecNumber evidence="8">3.2.1.114</ecNumber>
    </recommendedName>
    <alternativeName>
        <fullName evidence="9">Mannosyl-oligosaccharide 1,3-1,6-alpha-mannosidase</fullName>
    </alternativeName>
</protein>
<reference evidence="14" key="1">
    <citation type="submission" date="2016-06" db="UniProtKB">
        <authorList>
            <consortium name="WormBaseParasite"/>
        </authorList>
    </citation>
    <scope>IDENTIFICATION</scope>
</reference>
<comment type="catalytic activity">
    <reaction evidence="10">
        <text>N(4)-{beta-D-GlcNAc-(1-&gt;2)-alpha-D-Man-(1-&gt;3)-[alpha-D-Man-(1-&gt;3)-[alpha-D-Man-(1-&gt;6)]-alpha-D-Man-(1-&gt;6)]-beta-D-Man-(1-&gt;4)-beta-D-GlcNAc-(1-&gt;4)-beta-D-GlcNAc}-L-asparaginyl-[protein] + 2 H2O = 2 alpha-D-mannopyranose + an N(4)-{beta-D-GlcNAc-(1-&gt;2)-alpha-D-Man-(1-&gt;3)-[alpha-D-Man-(1-&gt;6)]-beta-D-Man-(1-&gt;4)-beta-D-GlcNAc-(1-&gt;4)-beta-D-GlcNAc}-L-asparaginyl-[protein]</text>
        <dbReference type="Rhea" id="RHEA:56052"/>
        <dbReference type="Rhea" id="RHEA-COMP:14368"/>
        <dbReference type="Rhea" id="RHEA-COMP:14369"/>
        <dbReference type="ChEBI" id="CHEBI:15377"/>
        <dbReference type="ChEBI" id="CHEBI:28729"/>
        <dbReference type="ChEBI" id="CHEBI:60615"/>
        <dbReference type="ChEBI" id="CHEBI:60625"/>
        <dbReference type="EC" id="3.2.1.114"/>
    </reaction>
</comment>
<keyword evidence="6" id="KW-0326">Glycosidase</keyword>
<name>A0A183UB64_TOXCA</name>
<dbReference type="InterPro" id="IPR028995">
    <property type="entry name" value="Glyco_hydro_57/38_cen_sf"/>
</dbReference>
<keyword evidence="4" id="KW-0378">Hydrolase</keyword>
<evidence type="ECO:0000256" key="8">
    <source>
        <dbReference type="ARBA" id="ARBA00066412"/>
    </source>
</evidence>
<dbReference type="Pfam" id="PF09261">
    <property type="entry name" value="Alpha-mann_mid"/>
    <property type="match status" value="1"/>
</dbReference>
<evidence type="ECO:0000313" key="14">
    <source>
        <dbReference type="WBParaSite" id="TCNE_0000573401-mRNA-1"/>
    </source>
</evidence>
<evidence type="ECO:0000256" key="4">
    <source>
        <dbReference type="ARBA" id="ARBA00022801"/>
    </source>
</evidence>
<feature type="domain" description="Glycoside hydrolase family 38 central" evidence="11">
    <location>
        <begin position="365"/>
        <end position="446"/>
    </location>
</feature>
<comment type="function">
    <text evidence="7">Catalyzes the first committed step in the biosynthesis of complex N-glycans. It controls conversion of high mannose to complex N-glycans; the final hydrolytic step in the N-glycan maturation pathway.</text>
</comment>
<dbReference type="PANTHER" id="PTHR11607:SF71">
    <property type="entry name" value="ALPHA-MANNOSIDASE"/>
    <property type="match status" value="1"/>
</dbReference>
<organism evidence="13 14">
    <name type="scientific">Toxocara canis</name>
    <name type="common">Canine roundworm</name>
    <dbReference type="NCBI Taxonomy" id="6265"/>
    <lineage>
        <taxon>Eukaryota</taxon>
        <taxon>Metazoa</taxon>
        <taxon>Ecdysozoa</taxon>
        <taxon>Nematoda</taxon>
        <taxon>Chromadorea</taxon>
        <taxon>Rhabditida</taxon>
        <taxon>Spirurina</taxon>
        <taxon>Ascaridomorpha</taxon>
        <taxon>Ascaridoidea</taxon>
        <taxon>Toxocaridae</taxon>
        <taxon>Toxocara</taxon>
    </lineage>
</organism>
<dbReference type="InterPro" id="IPR027291">
    <property type="entry name" value="Glyco_hydro_38_N_sf"/>
</dbReference>
<dbReference type="InterPro" id="IPR011330">
    <property type="entry name" value="Glyco_hydro/deAcase_b/a-brl"/>
</dbReference>
<dbReference type="SUPFAM" id="SSF88713">
    <property type="entry name" value="Glycoside hydrolase/deacetylase"/>
    <property type="match status" value="1"/>
</dbReference>
<evidence type="ECO:0000313" key="12">
    <source>
        <dbReference type="EMBL" id="VDM36957.1"/>
    </source>
</evidence>
<dbReference type="InterPro" id="IPR000602">
    <property type="entry name" value="Glyco_hydro_38_N"/>
</dbReference>
<dbReference type="SMART" id="SM00872">
    <property type="entry name" value="Alpha-mann_mid"/>
    <property type="match status" value="1"/>
</dbReference>
<dbReference type="InterPro" id="IPR011013">
    <property type="entry name" value="Gal_mutarotase_sf_dom"/>
</dbReference>
<comment type="cofactor">
    <cofactor evidence="1">
        <name>Zn(2+)</name>
        <dbReference type="ChEBI" id="CHEBI:29105"/>
    </cofactor>
</comment>
<evidence type="ECO:0000313" key="13">
    <source>
        <dbReference type="Proteomes" id="UP000050794"/>
    </source>
</evidence>
<evidence type="ECO:0000256" key="10">
    <source>
        <dbReference type="ARBA" id="ARBA00093232"/>
    </source>
</evidence>
<dbReference type="PANTHER" id="PTHR11607">
    <property type="entry name" value="ALPHA-MANNOSIDASE"/>
    <property type="match status" value="1"/>
</dbReference>
<comment type="similarity">
    <text evidence="2">Belongs to the glycosyl hydrolase 38 family.</text>
</comment>
<dbReference type="InterPro" id="IPR037094">
    <property type="entry name" value="Glyco_hydro_38_cen_sf"/>
</dbReference>
<dbReference type="InterPro" id="IPR050843">
    <property type="entry name" value="Glycosyl_Hydrlase_38"/>
</dbReference>
<gene>
    <name evidence="12" type="ORF">TCNE_LOCUS5734</name>
</gene>
<reference evidence="12 13" key="2">
    <citation type="submission" date="2018-11" db="EMBL/GenBank/DDBJ databases">
        <authorList>
            <consortium name="Pathogen Informatics"/>
        </authorList>
    </citation>
    <scope>NUCLEOTIDE SEQUENCE [LARGE SCALE GENOMIC DNA]</scope>
</reference>
<dbReference type="GO" id="GO:0000139">
    <property type="term" value="C:Golgi membrane"/>
    <property type="evidence" value="ECO:0007669"/>
    <property type="project" value="TreeGrafter"/>
</dbReference>
<proteinExistence type="inferred from homology"/>
<dbReference type="FunFam" id="1.20.1270.50:FF:000001">
    <property type="entry name" value="Alpha-mannosidase"/>
    <property type="match status" value="1"/>
</dbReference>
<evidence type="ECO:0000256" key="7">
    <source>
        <dbReference type="ARBA" id="ARBA00059516"/>
    </source>
</evidence>
<keyword evidence="5" id="KW-0862">Zinc</keyword>
<dbReference type="EMBL" id="UYWY01019386">
    <property type="protein sequence ID" value="VDM36957.1"/>
    <property type="molecule type" value="Genomic_DNA"/>
</dbReference>
<dbReference type="GO" id="GO:0046872">
    <property type="term" value="F:metal ion binding"/>
    <property type="evidence" value="ECO:0007669"/>
    <property type="project" value="UniProtKB-KW"/>
</dbReference>
<dbReference type="SUPFAM" id="SSF88688">
    <property type="entry name" value="Families 57/38 glycoside transferase middle domain"/>
    <property type="match status" value="1"/>
</dbReference>
<dbReference type="WBParaSite" id="TCNE_0000573401-mRNA-1">
    <property type="protein sequence ID" value="TCNE_0000573401-mRNA-1"/>
    <property type="gene ID" value="TCNE_0000573401"/>
</dbReference>
<dbReference type="Gene3D" id="1.20.1270.50">
    <property type="entry name" value="Glycoside hydrolase family 38, central domain"/>
    <property type="match status" value="1"/>
</dbReference>
<dbReference type="InterPro" id="IPR015341">
    <property type="entry name" value="Glyco_hydro_38_cen"/>
</dbReference>
<dbReference type="Pfam" id="PF01074">
    <property type="entry name" value="Glyco_hydro_38N"/>
    <property type="match status" value="1"/>
</dbReference>
<accession>A0A183UB64</accession>
<dbReference type="SUPFAM" id="SSF74650">
    <property type="entry name" value="Galactose mutarotase-like"/>
    <property type="match status" value="1"/>
</dbReference>
<dbReference type="Gene3D" id="3.20.110.10">
    <property type="entry name" value="Glycoside hydrolase 38, N terminal domain"/>
    <property type="match status" value="1"/>
</dbReference>
<dbReference type="InterPro" id="IPR013780">
    <property type="entry name" value="Glyco_hydro_b"/>
</dbReference>
<evidence type="ECO:0000256" key="9">
    <source>
        <dbReference type="ARBA" id="ARBA00083602"/>
    </source>
</evidence>
<sequence length="693" mass="79702">MGDQYVYSLKTFEMYKNDISTPGGGSRMRRRRKSDKGPLKVFLLPMTHVDPGWLETFDSYVGDTNRILDNMFAFLKTHPRMRFMWCEMVFFERWWSGLNNTQKAVVKQFVASGQLEMASGSWVMTDEANPFFPVTIDNIVEGQQFIFHQLGAKARTIWSNDPFGYGSSVPYLFTKTGVKWAVINRIHHRLKNFLQNFRAVPFKWRQYFDVEGDSDVYTHVLPYAHYDILNSCGPTPSVCCEFDFKRLTHHMCPQKKPVIVTQKNVADRAALLEEQLNKLSDLYQSNVVLVMWGDDFRYNSIEEWHQQYDNLAPIFDHINAANRTQIRFGTFVDYFTSLEKSNQEESSYPFTLSGDFFPYQCALGDLWTGYYTTRPFYKKQERQLHALIRAADLTTASVVKRLSEPERKWIFDNLSAARRNLSLFQHHDAITGTSKKHVMSNYAQLLFDSMKKSAACIAKAISTSHEVDFEINEMPLQYNQITSKKPIVIEPGNTVSVAVYNSVERKRLETIVLVVSTYKVSVMQEGKLVKAQIEPFVDSVTGRLSSLFSLVFHAMLPPLSTKIFTIVSDEQHSETDIAEVLFVADIQKDAKSVKTRSMGSMKFVQTIDQYVSSGGGPYIMHQTGPSQTFNLSGLSRFVIRGQMQQTLCIHSERLLQRTVVRNVPGMFSQWFHRVPFTFFSLFYLVICKSVLNG</sequence>